<keyword evidence="2" id="KW-1185">Reference proteome</keyword>
<evidence type="ECO:0000313" key="1">
    <source>
        <dbReference type="EMBL" id="NOU73993.1"/>
    </source>
</evidence>
<dbReference type="RefSeq" id="WP_171645391.1">
    <property type="nucleotide sequence ID" value="NZ_WHOA01000147.1"/>
</dbReference>
<comment type="caution">
    <text evidence="1">The sequence shown here is derived from an EMBL/GenBank/DDBJ whole genome shotgun (WGS) entry which is preliminary data.</text>
</comment>
<dbReference type="Proteomes" id="UP000616779">
    <property type="component" value="Unassembled WGS sequence"/>
</dbReference>
<accession>A0ABX1XZF3</accession>
<reference evidence="1 2" key="1">
    <citation type="submission" date="2019-10" db="EMBL/GenBank/DDBJ databases">
        <title>Description of Paenibacillus terrestris sp. nov.</title>
        <authorList>
            <person name="Carlier A."/>
            <person name="Qi S."/>
        </authorList>
    </citation>
    <scope>NUCLEOTIDE SEQUENCE [LARGE SCALE GENOMIC DNA]</scope>
    <source>
        <strain evidence="1 2">LMG 31458</strain>
    </source>
</reference>
<proteinExistence type="predicted"/>
<evidence type="ECO:0000313" key="2">
    <source>
        <dbReference type="Proteomes" id="UP000616779"/>
    </source>
</evidence>
<dbReference type="EMBL" id="WHOA01000147">
    <property type="protein sequence ID" value="NOU73993.1"/>
    <property type="molecule type" value="Genomic_DNA"/>
</dbReference>
<gene>
    <name evidence="1" type="ORF">GC098_21760</name>
</gene>
<name>A0ABX1XZF3_9BACL</name>
<organism evidence="1 2">
    <name type="scientific">Paenibacillus phytorum</name>
    <dbReference type="NCBI Taxonomy" id="2654977"/>
    <lineage>
        <taxon>Bacteria</taxon>
        <taxon>Bacillati</taxon>
        <taxon>Bacillota</taxon>
        <taxon>Bacilli</taxon>
        <taxon>Bacillales</taxon>
        <taxon>Paenibacillaceae</taxon>
        <taxon>Paenibacillus</taxon>
    </lineage>
</organism>
<evidence type="ECO:0008006" key="3">
    <source>
        <dbReference type="Google" id="ProtNLM"/>
    </source>
</evidence>
<sequence length="93" mass="11232">MKSNQVIWPEPIVEKLRSFRSEHFTPEETYDYIVQCILEAEDLLLNPVLGRTYVEEFGEFKDHSRLICRKFRIYYRMIRNDIVVIALMFPDES</sequence>
<protein>
    <recommendedName>
        <fullName evidence="3">Type II toxin-antitoxin system RelE/ParE family toxin</fullName>
    </recommendedName>
</protein>